<feature type="transmembrane region" description="Helical" evidence="2">
    <location>
        <begin position="401"/>
        <end position="420"/>
    </location>
</feature>
<keyword evidence="2" id="KW-0812">Transmembrane</keyword>
<evidence type="ECO:0000259" key="3">
    <source>
        <dbReference type="Pfam" id="PF01764"/>
    </source>
</evidence>
<dbReference type="GO" id="GO:0006629">
    <property type="term" value="P:lipid metabolic process"/>
    <property type="evidence" value="ECO:0007669"/>
    <property type="project" value="InterPro"/>
</dbReference>
<feature type="region of interest" description="Disordered" evidence="1">
    <location>
        <begin position="146"/>
        <end position="169"/>
    </location>
</feature>
<feature type="transmembrane region" description="Helical" evidence="2">
    <location>
        <begin position="41"/>
        <end position="64"/>
    </location>
</feature>
<feature type="compositionally biased region" description="Acidic residues" evidence="1">
    <location>
        <begin position="809"/>
        <end position="822"/>
    </location>
</feature>
<dbReference type="AlphaFoldDB" id="A0AAD7UKW4"/>
<evidence type="ECO:0000313" key="4">
    <source>
        <dbReference type="EMBL" id="KAJ8609468.1"/>
    </source>
</evidence>
<evidence type="ECO:0000256" key="2">
    <source>
        <dbReference type="SAM" id="Phobius"/>
    </source>
</evidence>
<comment type="caution">
    <text evidence="4">The sequence shown here is derived from an EMBL/GenBank/DDBJ whole genome shotgun (WGS) entry which is preliminary data.</text>
</comment>
<dbReference type="InterPro" id="IPR002921">
    <property type="entry name" value="Fungal_lipase-type"/>
</dbReference>
<feature type="compositionally biased region" description="Acidic residues" evidence="1">
    <location>
        <begin position="154"/>
        <end position="164"/>
    </location>
</feature>
<feature type="compositionally biased region" description="Basic residues" evidence="1">
    <location>
        <begin position="641"/>
        <end position="650"/>
    </location>
</feature>
<dbReference type="PANTHER" id="PTHR45856">
    <property type="entry name" value="ALPHA/BETA-HYDROLASES SUPERFAMILY PROTEIN"/>
    <property type="match status" value="1"/>
</dbReference>
<protein>
    <recommendedName>
        <fullName evidence="3">Fungal lipase-type domain-containing protein</fullName>
    </recommendedName>
</protein>
<organism evidence="4 5">
    <name type="scientific">Chrysophaeum taylorii</name>
    <dbReference type="NCBI Taxonomy" id="2483200"/>
    <lineage>
        <taxon>Eukaryota</taxon>
        <taxon>Sar</taxon>
        <taxon>Stramenopiles</taxon>
        <taxon>Ochrophyta</taxon>
        <taxon>Pelagophyceae</taxon>
        <taxon>Pelagomonadales</taxon>
        <taxon>Pelagomonadaceae</taxon>
        <taxon>Chrysophaeum</taxon>
    </lineage>
</organism>
<keyword evidence="2" id="KW-0472">Membrane</keyword>
<dbReference type="EMBL" id="JAQMWT010000139">
    <property type="protein sequence ID" value="KAJ8609468.1"/>
    <property type="molecule type" value="Genomic_DNA"/>
</dbReference>
<evidence type="ECO:0000313" key="5">
    <source>
        <dbReference type="Proteomes" id="UP001230188"/>
    </source>
</evidence>
<sequence>MHECKGSGRSELSGSESDESVAGPAAPRILLEVLSPGGTRFMFFVVYASFAIAIWQNAVTTLSVKARRTVRARVEVLPGRIWWQAEAGNLGEVFGTVSVSARFPNATNATAGDEKLGYSIFVKASKAKHATDSSSWSDVLRRHKETVTARPAQNDDDDDDDDDASSSAEDKVWQATQLASWYQNMEAPPSRSRVHSYEVAVEYCFDDGSECPGASPALRAALAAGGEVEIGYNDVSHLETTGAKVARACLIAAWVAIFAAWFPHARREYGAARHALLLASLALFIDPVDCGVQFAPRAADVPPVVAFLSFASRRLGEAGLLAALLVAADADGAAARRVGDAWRDRANRRRGDVRASLLRSLVRAAGEWRRRVDETFSDDDDDDVAPARGSGRRLVVYCLEYAYLAIPLAYVFCGVAALGLRFPSLWGNDRAPTLALTNWPHSALREFVAFSLGIVLAVVAWAACFAYLLWRAQRRLAAAPYLATRRYQLTYRFFVLQAILVAGVAVASYAVLLIELVRGYRRSIAVLTTGGGSTRKALEDLAGALEALVADDVRDLGMAFFFEVYVGLLLYLHLPPPNRDVQSLDRGGDAAIAYVRRFLPQAATAAVQRARREVTELVDLGTMVGARFVFSERADARRRRDWRRRRRHRATSTPADDPPPPDFFVVNTARWLVRVAAEAYFDVASTSETTAPSRVAKATPFENDDDEDDARPPLRRLTGGSAGVGDAARLGLRPICELHLRDSDTYGLVAAHVRKPWLVVAFRGSASLKHWVTNIDIRQHRLSLHDDKPDHVDDHPRPIHVVDHQLPTSDDDDDDDDEDEDPTSATAPRAQQSSRAFVDALVRCAALLYGSIERGLGLVTVTAEAAGRASGAADFIPGVERLVLPCVHRGFWAAYSGVRTTLHRAVYDACLDHNIERVIVTGHSLGGALATLAAADLAAHTIPRVAAARPRPPRLTMVSFGSPRVGNRVWARVYDALVPDSWRVVSDGDVVTGVPRLFFKHCGTPVVVDGHKGGTGFLIVDPSFVEKRLQLRMTPKLSSHFLEAYVRGLWGAAGIQDPSPAELALFANSATPPPVSAPTPVTNLVARARATIAVALRRFRPIPPNNDAARHEALAQPFLPPEDGDENDLRVAHNY</sequence>
<evidence type="ECO:0000256" key="1">
    <source>
        <dbReference type="SAM" id="MobiDB-lite"/>
    </source>
</evidence>
<keyword evidence="5" id="KW-1185">Reference proteome</keyword>
<name>A0AAD7UKW4_9STRA</name>
<feature type="region of interest" description="Disordered" evidence="1">
    <location>
        <begin position="1"/>
        <end position="21"/>
    </location>
</feature>
<dbReference type="Pfam" id="PF01764">
    <property type="entry name" value="Lipase_3"/>
    <property type="match status" value="1"/>
</dbReference>
<feature type="region of interest" description="Disordered" evidence="1">
    <location>
        <begin position="641"/>
        <end position="661"/>
    </location>
</feature>
<dbReference type="PANTHER" id="PTHR45856:SF24">
    <property type="entry name" value="FUNGAL LIPASE-LIKE DOMAIN-CONTAINING PROTEIN"/>
    <property type="match status" value="1"/>
</dbReference>
<dbReference type="InterPro" id="IPR029058">
    <property type="entry name" value="AB_hydrolase_fold"/>
</dbReference>
<feature type="region of interest" description="Disordered" evidence="1">
    <location>
        <begin position="787"/>
        <end position="832"/>
    </location>
</feature>
<feature type="compositionally biased region" description="Polar residues" evidence="1">
    <location>
        <begin position="823"/>
        <end position="832"/>
    </location>
</feature>
<feature type="compositionally biased region" description="Basic and acidic residues" evidence="1">
    <location>
        <begin position="787"/>
        <end position="803"/>
    </location>
</feature>
<dbReference type="Gene3D" id="3.40.50.1820">
    <property type="entry name" value="alpha/beta hydrolase"/>
    <property type="match status" value="2"/>
</dbReference>
<feature type="region of interest" description="Disordered" evidence="1">
    <location>
        <begin position="689"/>
        <end position="723"/>
    </location>
</feature>
<dbReference type="InterPro" id="IPR051218">
    <property type="entry name" value="Sec_MonoDiacylglyc_Lipase"/>
</dbReference>
<dbReference type="SUPFAM" id="SSF53474">
    <property type="entry name" value="alpha/beta-Hydrolases"/>
    <property type="match status" value="1"/>
</dbReference>
<feature type="domain" description="Fungal lipase-type" evidence="3">
    <location>
        <begin position="886"/>
        <end position="996"/>
    </location>
</feature>
<keyword evidence="2" id="KW-1133">Transmembrane helix</keyword>
<dbReference type="Proteomes" id="UP001230188">
    <property type="component" value="Unassembled WGS sequence"/>
</dbReference>
<feature type="transmembrane region" description="Helical" evidence="2">
    <location>
        <begin position="447"/>
        <end position="470"/>
    </location>
</feature>
<gene>
    <name evidence="4" type="ORF">CTAYLR_005454</name>
</gene>
<feature type="transmembrane region" description="Helical" evidence="2">
    <location>
        <begin position="491"/>
        <end position="514"/>
    </location>
</feature>
<accession>A0AAD7UKW4</accession>
<proteinExistence type="predicted"/>
<reference evidence="4" key="1">
    <citation type="submission" date="2023-01" db="EMBL/GenBank/DDBJ databases">
        <title>Metagenome sequencing of chrysophaentin producing Chrysophaeum taylorii.</title>
        <authorList>
            <person name="Davison J."/>
            <person name="Bewley C."/>
        </authorList>
    </citation>
    <scope>NUCLEOTIDE SEQUENCE</scope>
    <source>
        <strain evidence="4">NIES-1699</strain>
    </source>
</reference>